<feature type="region of interest" description="Disordered" evidence="7">
    <location>
        <begin position="191"/>
        <end position="260"/>
    </location>
</feature>
<dbReference type="GO" id="GO:0003677">
    <property type="term" value="F:DNA binding"/>
    <property type="evidence" value="ECO:0007669"/>
    <property type="project" value="UniProtKB-KW"/>
</dbReference>
<dbReference type="AlphaFoldDB" id="A0A922EG81"/>
<keyword evidence="4" id="KW-0238">DNA-binding</keyword>
<name>A0A922EG81_CARIL</name>
<feature type="region of interest" description="Disordered" evidence="7">
    <location>
        <begin position="444"/>
        <end position="490"/>
    </location>
</feature>
<feature type="compositionally biased region" description="Basic and acidic residues" evidence="7">
    <location>
        <begin position="194"/>
        <end position="233"/>
    </location>
</feature>
<organism evidence="9 10">
    <name type="scientific">Carya illinoinensis</name>
    <name type="common">Pecan</name>
    <dbReference type="NCBI Taxonomy" id="32201"/>
    <lineage>
        <taxon>Eukaryota</taxon>
        <taxon>Viridiplantae</taxon>
        <taxon>Streptophyta</taxon>
        <taxon>Embryophyta</taxon>
        <taxon>Tracheophyta</taxon>
        <taxon>Spermatophyta</taxon>
        <taxon>Magnoliopsida</taxon>
        <taxon>eudicotyledons</taxon>
        <taxon>Gunneridae</taxon>
        <taxon>Pentapetalae</taxon>
        <taxon>rosids</taxon>
        <taxon>fabids</taxon>
        <taxon>Fagales</taxon>
        <taxon>Juglandaceae</taxon>
        <taxon>Carya</taxon>
    </lineage>
</organism>
<keyword evidence="6" id="KW-0539">Nucleus</keyword>
<evidence type="ECO:0000256" key="1">
    <source>
        <dbReference type="ARBA" id="ARBA00004123"/>
    </source>
</evidence>
<evidence type="ECO:0000256" key="2">
    <source>
        <dbReference type="ARBA" id="ARBA00022737"/>
    </source>
</evidence>
<dbReference type="GO" id="GO:0006355">
    <property type="term" value="P:regulation of DNA-templated transcription"/>
    <property type="evidence" value="ECO:0007669"/>
    <property type="project" value="UniProtKB-ARBA"/>
</dbReference>
<proteinExistence type="predicted"/>
<feature type="region of interest" description="Disordered" evidence="7">
    <location>
        <begin position="43"/>
        <end position="63"/>
    </location>
</feature>
<dbReference type="PROSITE" id="PS50090">
    <property type="entry name" value="MYB_LIKE"/>
    <property type="match status" value="2"/>
</dbReference>
<feature type="domain" description="Myb-like" evidence="8">
    <location>
        <begin position="504"/>
        <end position="563"/>
    </location>
</feature>
<keyword evidence="3" id="KW-0805">Transcription regulation</keyword>
<feature type="region of interest" description="Disordered" evidence="7">
    <location>
        <begin position="364"/>
        <end position="396"/>
    </location>
</feature>
<comment type="caution">
    <text evidence="9">The sequence shown here is derived from an EMBL/GenBank/DDBJ whole genome shotgun (WGS) entry which is preliminary data.</text>
</comment>
<keyword evidence="5" id="KW-0804">Transcription</keyword>
<gene>
    <name evidence="9" type="ORF">I3842_07G066800</name>
</gene>
<evidence type="ECO:0000313" key="10">
    <source>
        <dbReference type="Proteomes" id="UP000811246"/>
    </source>
</evidence>
<dbReference type="CDD" id="cd12203">
    <property type="entry name" value="GT1"/>
    <property type="match status" value="1"/>
</dbReference>
<dbReference type="EMBL" id="CM031831">
    <property type="protein sequence ID" value="KAG6703099.1"/>
    <property type="molecule type" value="Genomic_DNA"/>
</dbReference>
<feature type="compositionally biased region" description="Low complexity" evidence="7">
    <location>
        <begin position="627"/>
        <end position="639"/>
    </location>
</feature>
<dbReference type="InterPro" id="IPR001005">
    <property type="entry name" value="SANT/Myb"/>
</dbReference>
<dbReference type="Proteomes" id="UP000811246">
    <property type="component" value="Chromosome 7"/>
</dbReference>
<evidence type="ECO:0000259" key="8">
    <source>
        <dbReference type="PROSITE" id="PS50090"/>
    </source>
</evidence>
<protein>
    <recommendedName>
        <fullName evidence="8">Myb-like domain-containing protein</fullName>
    </recommendedName>
</protein>
<dbReference type="FunFam" id="1.10.10.60:FF:000061">
    <property type="entry name" value="Trihelix transcription factor GT-2"/>
    <property type="match status" value="2"/>
</dbReference>
<dbReference type="PANTHER" id="PTHR21654">
    <property type="entry name" value="FI21293P1"/>
    <property type="match status" value="1"/>
</dbReference>
<evidence type="ECO:0000256" key="5">
    <source>
        <dbReference type="ARBA" id="ARBA00023163"/>
    </source>
</evidence>
<feature type="region of interest" description="Disordered" evidence="7">
    <location>
        <begin position="597"/>
        <end position="652"/>
    </location>
</feature>
<evidence type="ECO:0000256" key="6">
    <source>
        <dbReference type="ARBA" id="ARBA00023242"/>
    </source>
</evidence>
<feature type="compositionally biased region" description="Polar residues" evidence="7">
    <location>
        <begin position="481"/>
        <end position="490"/>
    </location>
</feature>
<evidence type="ECO:0000256" key="7">
    <source>
        <dbReference type="SAM" id="MobiDB-lite"/>
    </source>
</evidence>
<sequence>MFDGVPDQFHHFIASSRTTLPLPLSFPLHAAAAAASNPSQNITFPSYDHYEPPPPNSHHHQSGLLLHPNLLQPLHHQSPTHKDHDEKENNLVSVNLDIERERSIPVQQPIDPAWTNEEVIALLRIRSSMENWFPEFTWEHLSRKLAELGFKRSAANCKEKFEEESRYFNSNINYGKSYRFFSELEELYHGNQNPDDHLGTEKIGKKMEKPSHDQGGHEDHNLGQSLEADHSRDGIGTIGEHFKDSGTETVAGKAKRKKRKRKKFEMLKGLCEKIVSKMMAQQEEMHNKLLEDLVKRDEEKVAKEEAWKKQEMDRMNRELEIMSHEQAIAGDRQATIIEFLKQIASSSFGSQYCNEERHDIQADSLKVTKSSNSYPPSTSSSLIQAPNPNPASHINNQNTVEAPQLSFAMDQGHQNSSSLSTKGNSITPTSITKTLARHQNPILNTLAPNTPEVPSTTSPTLPLSSQNPNSPNTQNKPLTPISISTQKDSPNSITNIVKDDLGKRWPRDEVLALINLRCSLYNNGEDKELGAKAPLWERISQGMLELGYKRSAKRCKEKWENINKYFRKTKDVNKKRSLDSRTCPYFHQLSTLYNQGSLVAPSEGPENHSISSTTAPENHLPLPETGLNSSQDMSSSLNSTILKGAEGEKNMV</sequence>
<reference evidence="9" key="1">
    <citation type="submission" date="2021-01" db="EMBL/GenBank/DDBJ databases">
        <authorList>
            <person name="Lovell J.T."/>
            <person name="Bentley N."/>
            <person name="Bhattarai G."/>
            <person name="Jenkins J.W."/>
            <person name="Sreedasyam A."/>
            <person name="Alarcon Y."/>
            <person name="Bock C."/>
            <person name="Boston L."/>
            <person name="Carlson J."/>
            <person name="Cervantes K."/>
            <person name="Clermont K."/>
            <person name="Krom N."/>
            <person name="Kubenka K."/>
            <person name="Mamidi S."/>
            <person name="Mattison C."/>
            <person name="Monteros M."/>
            <person name="Pisani C."/>
            <person name="Plott C."/>
            <person name="Rajasekar S."/>
            <person name="Rhein H.S."/>
            <person name="Rohla C."/>
            <person name="Song M."/>
            <person name="Hilaire R.S."/>
            <person name="Shu S."/>
            <person name="Wells L."/>
            <person name="Wang X."/>
            <person name="Webber J."/>
            <person name="Heerema R.J."/>
            <person name="Klein P."/>
            <person name="Conner P."/>
            <person name="Grauke L."/>
            <person name="Grimwood J."/>
            <person name="Schmutz J."/>
            <person name="Randall J.J."/>
        </authorList>
    </citation>
    <scope>NUCLEOTIDE SEQUENCE</scope>
    <source>
        <tissue evidence="9">Leaf</tissue>
    </source>
</reference>
<feature type="domain" description="Myb-like" evidence="8">
    <location>
        <begin position="114"/>
        <end position="165"/>
    </location>
</feature>
<feature type="compositionally biased region" description="Low complexity" evidence="7">
    <location>
        <begin position="370"/>
        <end position="381"/>
    </location>
</feature>
<feature type="compositionally biased region" description="Polar residues" evidence="7">
    <location>
        <begin position="382"/>
        <end position="396"/>
    </location>
</feature>
<accession>A0A922EG81</accession>
<dbReference type="PANTHER" id="PTHR21654:SF61">
    <property type="entry name" value="TRIHELIX TRANSCRIPTION FACTOR GTL2"/>
    <property type="match status" value="1"/>
</dbReference>
<evidence type="ECO:0000313" key="9">
    <source>
        <dbReference type="EMBL" id="KAG6703099.1"/>
    </source>
</evidence>
<evidence type="ECO:0000256" key="4">
    <source>
        <dbReference type="ARBA" id="ARBA00023125"/>
    </source>
</evidence>
<evidence type="ECO:0000256" key="3">
    <source>
        <dbReference type="ARBA" id="ARBA00023015"/>
    </source>
</evidence>
<dbReference type="InterPro" id="IPR044822">
    <property type="entry name" value="Myb_DNA-bind_4"/>
</dbReference>
<comment type="subcellular location">
    <subcellularLocation>
        <location evidence="1">Nucleus</location>
    </subcellularLocation>
</comment>
<keyword evidence="2" id="KW-0677">Repeat</keyword>
<dbReference type="Pfam" id="PF13837">
    <property type="entry name" value="Myb_DNA-bind_4"/>
    <property type="match status" value="2"/>
</dbReference>
<dbReference type="GO" id="GO:0005634">
    <property type="term" value="C:nucleus"/>
    <property type="evidence" value="ECO:0007669"/>
    <property type="project" value="UniProtKB-SubCell"/>
</dbReference>
<feature type="compositionally biased region" description="Low complexity" evidence="7">
    <location>
        <begin position="448"/>
        <end position="475"/>
    </location>
</feature>